<organism evidence="2 3">
    <name type="scientific">Phakopsora pachyrhizi</name>
    <name type="common">Asian soybean rust disease fungus</name>
    <dbReference type="NCBI Taxonomy" id="170000"/>
    <lineage>
        <taxon>Eukaryota</taxon>
        <taxon>Fungi</taxon>
        <taxon>Dikarya</taxon>
        <taxon>Basidiomycota</taxon>
        <taxon>Pucciniomycotina</taxon>
        <taxon>Pucciniomycetes</taxon>
        <taxon>Pucciniales</taxon>
        <taxon>Phakopsoraceae</taxon>
        <taxon>Phakopsora</taxon>
    </lineage>
</organism>
<sequence>MKNNSEIMLSQSFIPRRYGSTLSVDSSATHKSSSSPRLRREAQVPAREINSALAAEKHKRAPSKSLVCNFEAAEPVDILEIRSNASFSDFFAQAVYPCSLTQSELKISPRITGGESSWSPSAETLKNLETTPRLRLQSCPKTTDLLTTRGGLISADSSELIFSEALKTKKIILRNTPSQVNKDSFPFYSLKSQSLSSTGLRVSTIPPQSSISSAAKCSTSGMSKLKDIELSSKFNSNSKTSAVSTPKPPNVLRIEVFPASVSSPESSSPTSDYHSAQFSFDPATASRNNSFNELDDLKCLSNEEGDKDETRQSFRFRDSSTTFTNDLISELQKFDAINALLEETRSKRTFNNGLKAT</sequence>
<proteinExistence type="predicted"/>
<reference evidence="2" key="1">
    <citation type="submission" date="2022-06" db="EMBL/GenBank/DDBJ databases">
        <authorList>
            <consortium name="SYNGENTA / RWTH Aachen University"/>
        </authorList>
    </citation>
    <scope>NUCLEOTIDE SEQUENCE</scope>
</reference>
<feature type="region of interest" description="Disordered" evidence="1">
    <location>
        <begin position="21"/>
        <end position="44"/>
    </location>
</feature>
<evidence type="ECO:0000313" key="3">
    <source>
        <dbReference type="Proteomes" id="UP001153365"/>
    </source>
</evidence>
<dbReference type="Proteomes" id="UP001153365">
    <property type="component" value="Unassembled WGS sequence"/>
</dbReference>
<comment type="caution">
    <text evidence="2">The sequence shown here is derived from an EMBL/GenBank/DDBJ whole genome shotgun (WGS) entry which is preliminary data.</text>
</comment>
<dbReference type="EMBL" id="CALTRL010005729">
    <property type="protein sequence ID" value="CAH7685558.1"/>
    <property type="molecule type" value="Genomic_DNA"/>
</dbReference>
<evidence type="ECO:0000313" key="2">
    <source>
        <dbReference type="EMBL" id="CAH7685558.1"/>
    </source>
</evidence>
<dbReference type="AlphaFoldDB" id="A0AAV0BHL3"/>
<evidence type="ECO:0000256" key="1">
    <source>
        <dbReference type="SAM" id="MobiDB-lite"/>
    </source>
</evidence>
<name>A0AAV0BHL3_PHAPC</name>
<accession>A0AAV0BHL3</accession>
<gene>
    <name evidence="2" type="ORF">PPACK8108_LOCUS20105</name>
</gene>
<protein>
    <submittedName>
        <fullName evidence="2">Expressed protein</fullName>
    </submittedName>
</protein>
<keyword evidence="3" id="KW-1185">Reference proteome</keyword>
<feature type="compositionally biased region" description="Polar residues" evidence="1">
    <location>
        <begin position="21"/>
        <end position="36"/>
    </location>
</feature>